<evidence type="ECO:0000256" key="6">
    <source>
        <dbReference type="ARBA" id="ARBA00022989"/>
    </source>
</evidence>
<feature type="transmembrane region" description="Helical" evidence="9">
    <location>
        <begin position="203"/>
        <end position="220"/>
    </location>
</feature>
<dbReference type="PANTHER" id="PTHR11795">
    <property type="entry name" value="BRANCHED-CHAIN AMINO ACID TRANSPORT SYSTEM PERMEASE PROTEIN LIVH"/>
    <property type="match status" value="1"/>
</dbReference>
<dbReference type="CDD" id="cd06582">
    <property type="entry name" value="TM_PBP1_LivH_like"/>
    <property type="match status" value="1"/>
</dbReference>
<dbReference type="InterPro" id="IPR052157">
    <property type="entry name" value="BCAA_transport_permease"/>
</dbReference>
<keyword evidence="7 9" id="KW-0472">Membrane</keyword>
<evidence type="ECO:0000256" key="5">
    <source>
        <dbReference type="ARBA" id="ARBA00022970"/>
    </source>
</evidence>
<dbReference type="Pfam" id="PF02653">
    <property type="entry name" value="BPD_transp_2"/>
    <property type="match status" value="1"/>
</dbReference>
<dbReference type="InterPro" id="IPR001851">
    <property type="entry name" value="ABC_transp_permease"/>
</dbReference>
<comment type="subcellular location">
    <subcellularLocation>
        <location evidence="1">Cell membrane</location>
        <topology evidence="1">Multi-pass membrane protein</topology>
    </subcellularLocation>
</comment>
<feature type="transmembrane region" description="Helical" evidence="9">
    <location>
        <begin position="365"/>
        <end position="386"/>
    </location>
</feature>
<evidence type="ECO:0000256" key="3">
    <source>
        <dbReference type="ARBA" id="ARBA00022475"/>
    </source>
</evidence>
<proteinExistence type="inferred from homology"/>
<reference evidence="11 12" key="1">
    <citation type="submission" date="2019-01" db="EMBL/GenBank/DDBJ databases">
        <title>Nocardioides guangzhouensis sp. nov., an actinobacterium isolated from soil.</title>
        <authorList>
            <person name="Fu Y."/>
            <person name="Cai Y."/>
            <person name="Lin Z."/>
            <person name="Chen P."/>
        </authorList>
    </citation>
    <scope>NUCLEOTIDE SEQUENCE [LARGE SCALE GENOMIC DNA]</scope>
    <source>
        <strain evidence="11 12">130</strain>
    </source>
</reference>
<sequence>MHVRLLRVSVLVPLLLGVFFALLVSTSGGAQASPAGTSVAPAAVEEPECVKPKERDDDTIHVQGCLRDKRGGGDKPVPGVTITVEDDQGKVVGTGETDETGLFDIPLPGSTIDVLGKTFTIKIDTKTLPEGTALQDPKQVSLKQKINLETDVFVTFPIDDKPEVESDLERALDLAVGGIVFSLCLAMAALGLSMIFGTTGLTNFAHGELITFGAIVAFWVDQWPGDITIGGLNITFVVAMVIGFVASGAFGWLNDKALWAPLRRRGTGLIAMMIVSIGLSIFLRNVYQYAAGANNRNYSQYGNAAPINWGWFTFTSRDVFVVVISVAVLGATVLALSRTRMGKATRAVADNPALSASSGIDVERVINVVWIGGAALAGLSGILLGLTQGFNYQLGFKVLLLVFAAVTLGGLGTIWGSIIGAFVIGIFIEVSTLFIPAELKYVGALVILILVLLVRPQGILGRRERIG</sequence>
<dbReference type="GO" id="GO:0005886">
    <property type="term" value="C:plasma membrane"/>
    <property type="evidence" value="ECO:0007669"/>
    <property type="project" value="UniProtKB-SubCell"/>
</dbReference>
<keyword evidence="5" id="KW-0029">Amino-acid transport</keyword>
<protein>
    <submittedName>
        <fullName evidence="11">Branched-chain amino acid ABC transporter permease</fullName>
    </submittedName>
</protein>
<evidence type="ECO:0000256" key="9">
    <source>
        <dbReference type="SAM" id="Phobius"/>
    </source>
</evidence>
<name>A0A4Q4ZBI8_9ACTN</name>
<dbReference type="PANTHER" id="PTHR11795:SF449">
    <property type="entry name" value="BRANCHED-CHAIN AMINO ACID TRANSPORT PERMEASE PROTEIN LIVH-RELATED"/>
    <property type="match status" value="1"/>
</dbReference>
<feature type="chain" id="PRO_5020803037" evidence="10">
    <location>
        <begin position="33"/>
        <end position="467"/>
    </location>
</feature>
<dbReference type="Proteomes" id="UP000295198">
    <property type="component" value="Unassembled WGS sequence"/>
</dbReference>
<comment type="similarity">
    <text evidence="8">Belongs to the binding-protein-dependent transport system permease family. LivHM subfamily.</text>
</comment>
<dbReference type="AlphaFoldDB" id="A0A4Q4ZBI8"/>
<feature type="transmembrane region" description="Helical" evidence="9">
    <location>
        <begin position="441"/>
        <end position="460"/>
    </location>
</feature>
<evidence type="ECO:0000256" key="7">
    <source>
        <dbReference type="ARBA" id="ARBA00023136"/>
    </source>
</evidence>
<keyword evidence="12" id="KW-1185">Reference proteome</keyword>
<accession>A0A4Q4ZBI8</accession>
<keyword evidence="10" id="KW-0732">Signal</keyword>
<dbReference type="OrthoDB" id="9807115at2"/>
<gene>
    <name evidence="11" type="ORF">EKO23_14325</name>
</gene>
<organism evidence="11 12">
    <name type="scientific">Nocardioides guangzhouensis</name>
    <dbReference type="NCBI Taxonomy" id="2497878"/>
    <lineage>
        <taxon>Bacteria</taxon>
        <taxon>Bacillati</taxon>
        <taxon>Actinomycetota</taxon>
        <taxon>Actinomycetes</taxon>
        <taxon>Propionibacteriales</taxon>
        <taxon>Nocardioidaceae</taxon>
        <taxon>Nocardioides</taxon>
    </lineage>
</organism>
<comment type="caution">
    <text evidence="11">The sequence shown here is derived from an EMBL/GenBank/DDBJ whole genome shotgun (WGS) entry which is preliminary data.</text>
</comment>
<keyword evidence="2" id="KW-0813">Transport</keyword>
<dbReference type="EMBL" id="SDKM01000020">
    <property type="protein sequence ID" value="RYP84935.1"/>
    <property type="molecule type" value="Genomic_DNA"/>
</dbReference>
<dbReference type="GO" id="GO:0022857">
    <property type="term" value="F:transmembrane transporter activity"/>
    <property type="evidence" value="ECO:0007669"/>
    <property type="project" value="InterPro"/>
</dbReference>
<feature type="signal peptide" evidence="10">
    <location>
        <begin position="1"/>
        <end position="32"/>
    </location>
</feature>
<feature type="transmembrane region" description="Helical" evidence="9">
    <location>
        <begin position="174"/>
        <end position="196"/>
    </location>
</feature>
<evidence type="ECO:0000256" key="2">
    <source>
        <dbReference type="ARBA" id="ARBA00022448"/>
    </source>
</evidence>
<keyword evidence="6 9" id="KW-1133">Transmembrane helix</keyword>
<dbReference type="GO" id="GO:0006865">
    <property type="term" value="P:amino acid transport"/>
    <property type="evidence" value="ECO:0007669"/>
    <property type="project" value="UniProtKB-KW"/>
</dbReference>
<evidence type="ECO:0000256" key="10">
    <source>
        <dbReference type="SAM" id="SignalP"/>
    </source>
</evidence>
<evidence type="ECO:0000313" key="12">
    <source>
        <dbReference type="Proteomes" id="UP000295198"/>
    </source>
</evidence>
<evidence type="ECO:0000256" key="1">
    <source>
        <dbReference type="ARBA" id="ARBA00004651"/>
    </source>
</evidence>
<keyword evidence="4 9" id="KW-0812">Transmembrane</keyword>
<feature type="transmembrane region" description="Helical" evidence="9">
    <location>
        <begin position="319"/>
        <end position="336"/>
    </location>
</feature>
<feature type="transmembrane region" description="Helical" evidence="9">
    <location>
        <begin position="232"/>
        <end position="254"/>
    </location>
</feature>
<keyword evidence="3" id="KW-1003">Cell membrane</keyword>
<evidence type="ECO:0000256" key="4">
    <source>
        <dbReference type="ARBA" id="ARBA00022692"/>
    </source>
</evidence>
<feature type="transmembrane region" description="Helical" evidence="9">
    <location>
        <begin position="266"/>
        <end position="287"/>
    </location>
</feature>
<evidence type="ECO:0000313" key="11">
    <source>
        <dbReference type="EMBL" id="RYP84935.1"/>
    </source>
</evidence>
<evidence type="ECO:0000256" key="8">
    <source>
        <dbReference type="ARBA" id="ARBA00037998"/>
    </source>
</evidence>